<accession>A0A0J1BMP2</accession>
<evidence type="ECO:0000256" key="4">
    <source>
        <dbReference type="ARBA" id="ARBA00022793"/>
    </source>
</evidence>
<dbReference type="InterPro" id="IPR038071">
    <property type="entry name" value="UROD/MetE-like_sf"/>
</dbReference>
<dbReference type="PANTHER" id="PTHR21091:SF169">
    <property type="entry name" value="UROPORPHYRINOGEN DECARBOXYLASE"/>
    <property type="match status" value="1"/>
</dbReference>
<feature type="binding site" evidence="7">
    <location>
        <position position="392"/>
    </location>
    <ligand>
        <name>substrate</name>
    </ligand>
</feature>
<evidence type="ECO:0000313" key="12">
    <source>
        <dbReference type="EMBL" id="KLU07757.1"/>
    </source>
</evidence>
<dbReference type="HAMAP" id="MF_00218">
    <property type="entry name" value="URO_D"/>
    <property type="match status" value="1"/>
</dbReference>
<keyword evidence="6 7" id="KW-0627">Porphyrin biosynthesis</keyword>
<comment type="caution">
    <text evidence="12">The sequence shown here is derived from an EMBL/GenBank/DDBJ whole genome shotgun (WGS) entry which is preliminary data.</text>
</comment>
<feature type="domain" description="Uroporphyrinogen decarboxylase (URO-D)" evidence="10">
    <location>
        <begin position="338"/>
        <end position="347"/>
    </location>
</feature>
<dbReference type="InterPro" id="IPR036108">
    <property type="entry name" value="4pyrrol_syn_uPrphyn_synt_sf"/>
</dbReference>
<dbReference type="Gene3D" id="3.20.20.210">
    <property type="match status" value="1"/>
</dbReference>
<comment type="subcellular location">
    <subcellularLocation>
        <location evidence="7">Cytoplasm</location>
    </subcellularLocation>
</comment>
<evidence type="ECO:0000256" key="6">
    <source>
        <dbReference type="ARBA" id="ARBA00023244"/>
    </source>
</evidence>
<dbReference type="UniPathway" id="UPA00251">
    <property type="reaction ID" value="UER00321"/>
</dbReference>
<dbReference type="SUPFAM" id="SSF69618">
    <property type="entry name" value="HemD-like"/>
    <property type="match status" value="1"/>
</dbReference>
<keyword evidence="13" id="KW-1185">Reference proteome</keyword>
<dbReference type="InterPro" id="IPR006361">
    <property type="entry name" value="Uroporphyrinogen_deCO2ase_HemE"/>
</dbReference>
<proteinExistence type="inferred from homology"/>
<evidence type="ECO:0000256" key="9">
    <source>
        <dbReference type="SAM" id="MobiDB-lite"/>
    </source>
</evidence>
<evidence type="ECO:0000256" key="2">
    <source>
        <dbReference type="ARBA" id="ARBA00009935"/>
    </source>
</evidence>
<dbReference type="EC" id="4.1.1.37" evidence="3 7"/>
<feature type="binding site" evidence="7">
    <location>
        <position position="469"/>
    </location>
    <ligand>
        <name>substrate</name>
    </ligand>
</feature>
<keyword evidence="5 7" id="KW-0456">Lyase</keyword>
<dbReference type="CDD" id="cd00717">
    <property type="entry name" value="URO-D"/>
    <property type="match status" value="1"/>
</dbReference>
<evidence type="ECO:0000256" key="5">
    <source>
        <dbReference type="ARBA" id="ARBA00023239"/>
    </source>
</evidence>
<dbReference type="Pfam" id="PF01208">
    <property type="entry name" value="URO-D"/>
    <property type="match status" value="1"/>
</dbReference>
<dbReference type="AlphaFoldDB" id="A0A0J1BMP2"/>
<dbReference type="EMBL" id="LECT01000003">
    <property type="protein sequence ID" value="KLU07757.1"/>
    <property type="molecule type" value="Genomic_DNA"/>
</dbReference>
<dbReference type="GO" id="GO:0004853">
    <property type="term" value="F:uroporphyrinogen decarboxylase activity"/>
    <property type="evidence" value="ECO:0007669"/>
    <property type="project" value="UniProtKB-UniRule"/>
</dbReference>
<feature type="binding site" evidence="7">
    <location>
        <begin position="343"/>
        <end position="347"/>
    </location>
    <ligand>
        <name>substrate</name>
    </ligand>
</feature>
<protein>
    <recommendedName>
        <fullName evidence="3 7">Uroporphyrinogen decarboxylase</fullName>
        <shortName evidence="7">UPD</shortName>
        <shortName evidence="7">URO-D</shortName>
        <ecNumber evidence="3 7">4.1.1.37</ecNumber>
    </recommendedName>
</protein>
<feature type="binding site" evidence="7">
    <location>
        <position position="524"/>
    </location>
    <ligand>
        <name>substrate</name>
    </ligand>
</feature>
<comment type="caution">
    <text evidence="7">Lacks conserved residue(s) required for the propagation of feature annotation.</text>
</comment>
<evidence type="ECO:0000313" key="13">
    <source>
        <dbReference type="Proteomes" id="UP000036367"/>
    </source>
</evidence>
<dbReference type="GO" id="GO:0004852">
    <property type="term" value="F:uroporphyrinogen-III synthase activity"/>
    <property type="evidence" value="ECO:0007669"/>
    <property type="project" value="InterPro"/>
</dbReference>
<keyword evidence="4 7" id="KW-0210">Decarboxylase</keyword>
<dbReference type="RefSeq" id="WP_047812404.1">
    <property type="nucleotide sequence ID" value="NZ_LECT01000003.1"/>
</dbReference>
<dbReference type="NCBIfam" id="TIGR01464">
    <property type="entry name" value="hemE"/>
    <property type="match status" value="1"/>
</dbReference>
<dbReference type="InterPro" id="IPR000257">
    <property type="entry name" value="Uroporphyrinogen_deCOase"/>
</dbReference>
<evidence type="ECO:0000256" key="8">
    <source>
        <dbReference type="RuleBase" id="RU004169"/>
    </source>
</evidence>
<feature type="binding site" evidence="7">
    <location>
        <position position="637"/>
    </location>
    <ligand>
        <name>substrate</name>
    </ligand>
</feature>
<feature type="site" description="Transition state stabilizer" evidence="7">
    <location>
        <position position="392"/>
    </location>
</feature>
<gene>
    <name evidence="7" type="primary">hemE</name>
    <name evidence="12" type="ORF">RISK_000274</name>
</gene>
<reference evidence="12" key="1">
    <citation type="submission" date="2015-05" db="EMBL/GenBank/DDBJ databases">
        <title>Permanent draft genome of Rhodopirellula islandicus K833.</title>
        <authorList>
            <person name="Kizina J."/>
            <person name="Richter M."/>
            <person name="Glockner F.O."/>
            <person name="Harder J."/>
        </authorList>
    </citation>
    <scope>NUCLEOTIDE SEQUENCE [LARGE SCALE GENOMIC DNA]</scope>
    <source>
        <strain evidence="12">K833</strain>
    </source>
</reference>
<comment type="similarity">
    <text evidence="2 7 8">Belongs to the uroporphyrinogen decarboxylase family.</text>
</comment>
<dbReference type="SUPFAM" id="SSF51726">
    <property type="entry name" value="UROD/MetE-like"/>
    <property type="match status" value="1"/>
</dbReference>
<feature type="domain" description="Uroporphyrinogen decarboxylase (URO-D)" evidence="11">
    <location>
        <begin position="457"/>
        <end position="473"/>
    </location>
</feature>
<sequence length="673" mass="73345">MAATTNNFDGLRVAALESRRADDMTRLISKFGGDAFVSPSMREVPIEPNRAAIDFAYRIITGDISIVILMTGVGFRYLLKATEKHVEQQRLIDALSDITTICRGPKPVAVMREFGLKPTHRVPEPNTWRELLQTIDAGIPIANQTIGIQEYGVSNTQLIAGLEARGAIAESVKVYGWEFPEDTQPLKANTLALAEGERDILLVTSAHQVVNLLRMGEELGITDSLREGLSKTAIVSIGPTTSDMLREHDLAIAMEPSHPKMGHLVSEAARDAKRLVDEVRSESSATRTPNSQTSVSLRADDSSLISASKTPMPAIDDHPSQSSLFMRACRGEPTPRTPVWMMRQAGRYMQEYRAVRSQQSFLELCANPKLCSEVMCTAVEKLDVDAAIIFSDLLPILVPMGFDLEFVKGDGPVIHNPVRSAADVDRVKGLDNPQDLGFVYETVKQTRADLPEGIPLIGFAGAPFTLASYAIEGGGSRQYSSTKALMRAADGGWAALMDRLTDAIIVYLNEQVAAGAQCVQLFDSWAGCLSPADYREFVLPWMKRILEGVTPGVPLINFATGNPELLPLLRGDRRTVVGVDWRIELDVAWKRVGHDISVQGNLDPSVLLTDAKTIRAAVQDVLNKAGGRPGHIFNLGHGVLQQTPVENAIELVKAVKELSVRDDFSAEDGGTDS</sequence>
<dbReference type="Pfam" id="PF02602">
    <property type="entry name" value="HEM4"/>
    <property type="match status" value="1"/>
</dbReference>
<dbReference type="CDD" id="cd06578">
    <property type="entry name" value="HemD"/>
    <property type="match status" value="1"/>
</dbReference>
<dbReference type="InterPro" id="IPR003754">
    <property type="entry name" value="4pyrrol_synth_uPrphyn_synth"/>
</dbReference>
<dbReference type="GO" id="GO:0005829">
    <property type="term" value="C:cytosol"/>
    <property type="evidence" value="ECO:0007669"/>
    <property type="project" value="TreeGrafter"/>
</dbReference>
<dbReference type="STRING" id="595434.RISK_000274"/>
<evidence type="ECO:0000256" key="7">
    <source>
        <dbReference type="HAMAP-Rule" id="MF_00218"/>
    </source>
</evidence>
<name>A0A0J1BMP2_RHOIS</name>
<dbReference type="PROSITE" id="PS00906">
    <property type="entry name" value="UROD_1"/>
    <property type="match status" value="1"/>
</dbReference>
<comment type="pathway">
    <text evidence="1 7">Porphyrin-containing compound metabolism; protoporphyrin-IX biosynthesis; coproporphyrinogen-III from 5-aminolevulinate: step 4/4.</text>
</comment>
<dbReference type="PATRIC" id="fig|595434.4.peg.260"/>
<comment type="subunit">
    <text evidence="7">Homodimer.</text>
</comment>
<feature type="region of interest" description="Disordered" evidence="9">
    <location>
        <begin position="276"/>
        <end position="300"/>
    </location>
</feature>
<dbReference type="Proteomes" id="UP000036367">
    <property type="component" value="Unassembled WGS sequence"/>
</dbReference>
<comment type="function">
    <text evidence="7">Catalyzes the decarboxylation of four acetate groups of uroporphyrinogen-III to yield coproporphyrinogen-III.</text>
</comment>
<dbReference type="Gene3D" id="3.40.50.10090">
    <property type="match status" value="2"/>
</dbReference>
<evidence type="ECO:0000259" key="10">
    <source>
        <dbReference type="PROSITE" id="PS00906"/>
    </source>
</evidence>
<feature type="compositionally biased region" description="Polar residues" evidence="9">
    <location>
        <begin position="282"/>
        <end position="296"/>
    </location>
</feature>
<dbReference type="OrthoDB" id="9806656at2"/>
<evidence type="ECO:0000256" key="1">
    <source>
        <dbReference type="ARBA" id="ARBA00004804"/>
    </source>
</evidence>
<dbReference type="PANTHER" id="PTHR21091">
    <property type="entry name" value="METHYLTETRAHYDROFOLATE:HOMOCYSTEINE METHYLTRANSFERASE RELATED"/>
    <property type="match status" value="1"/>
</dbReference>
<evidence type="ECO:0000259" key="11">
    <source>
        <dbReference type="PROSITE" id="PS00907"/>
    </source>
</evidence>
<dbReference type="GO" id="GO:0006782">
    <property type="term" value="P:protoporphyrinogen IX biosynthetic process"/>
    <property type="evidence" value="ECO:0007669"/>
    <property type="project" value="UniProtKB-UniRule"/>
</dbReference>
<comment type="catalytic activity">
    <reaction evidence="7">
        <text>uroporphyrinogen III + 4 H(+) = coproporphyrinogen III + 4 CO2</text>
        <dbReference type="Rhea" id="RHEA:19865"/>
        <dbReference type="ChEBI" id="CHEBI:15378"/>
        <dbReference type="ChEBI" id="CHEBI:16526"/>
        <dbReference type="ChEBI" id="CHEBI:57308"/>
        <dbReference type="ChEBI" id="CHEBI:57309"/>
        <dbReference type="EC" id="4.1.1.37"/>
    </reaction>
</comment>
<evidence type="ECO:0000256" key="3">
    <source>
        <dbReference type="ARBA" id="ARBA00012288"/>
    </source>
</evidence>
<dbReference type="PROSITE" id="PS00907">
    <property type="entry name" value="UROD_2"/>
    <property type="match status" value="1"/>
</dbReference>
<organism evidence="12 13">
    <name type="scientific">Rhodopirellula islandica</name>
    <dbReference type="NCBI Taxonomy" id="595434"/>
    <lineage>
        <taxon>Bacteria</taxon>
        <taxon>Pseudomonadati</taxon>
        <taxon>Planctomycetota</taxon>
        <taxon>Planctomycetia</taxon>
        <taxon>Pirellulales</taxon>
        <taxon>Pirellulaceae</taxon>
        <taxon>Rhodopirellula</taxon>
    </lineage>
</organism>
<keyword evidence="7" id="KW-0963">Cytoplasm</keyword>